<dbReference type="InterPro" id="IPR021858">
    <property type="entry name" value="Fun_TF"/>
</dbReference>
<dbReference type="Proteomes" id="UP000235786">
    <property type="component" value="Unassembled WGS sequence"/>
</dbReference>
<dbReference type="EMBL" id="KZ613940">
    <property type="protein sequence ID" value="PMD45167.1"/>
    <property type="molecule type" value="Genomic_DNA"/>
</dbReference>
<name>A0A2J6S343_HYAVF</name>
<dbReference type="Pfam" id="PF11951">
    <property type="entry name" value="Fungal_trans_2"/>
    <property type="match status" value="1"/>
</dbReference>
<dbReference type="PANTHER" id="PTHR37540">
    <property type="entry name" value="TRANSCRIPTION FACTOR (ACR-2), PUTATIVE-RELATED-RELATED"/>
    <property type="match status" value="1"/>
</dbReference>
<dbReference type="AlphaFoldDB" id="A0A2J6S343"/>
<evidence type="ECO:0000313" key="2">
    <source>
        <dbReference type="EMBL" id="PMD45167.1"/>
    </source>
</evidence>
<feature type="compositionally biased region" description="Basic and acidic residues" evidence="1">
    <location>
        <begin position="94"/>
        <end position="104"/>
    </location>
</feature>
<feature type="region of interest" description="Disordered" evidence="1">
    <location>
        <begin position="94"/>
        <end position="119"/>
    </location>
</feature>
<dbReference type="PANTHER" id="PTHR37540:SF5">
    <property type="entry name" value="TRANSCRIPTION FACTOR DOMAIN-CONTAINING PROTEIN"/>
    <property type="match status" value="1"/>
</dbReference>
<feature type="compositionally biased region" description="Polar residues" evidence="1">
    <location>
        <begin position="105"/>
        <end position="119"/>
    </location>
</feature>
<reference evidence="2 3" key="1">
    <citation type="submission" date="2016-04" db="EMBL/GenBank/DDBJ databases">
        <title>A degradative enzymes factory behind the ericoid mycorrhizal symbiosis.</title>
        <authorList>
            <consortium name="DOE Joint Genome Institute"/>
            <person name="Martino E."/>
            <person name="Morin E."/>
            <person name="Grelet G."/>
            <person name="Kuo A."/>
            <person name="Kohler A."/>
            <person name="Daghino S."/>
            <person name="Barry K."/>
            <person name="Choi C."/>
            <person name="Cichocki N."/>
            <person name="Clum A."/>
            <person name="Copeland A."/>
            <person name="Hainaut M."/>
            <person name="Haridas S."/>
            <person name="Labutti K."/>
            <person name="Lindquist E."/>
            <person name="Lipzen A."/>
            <person name="Khouja H.-R."/>
            <person name="Murat C."/>
            <person name="Ohm R."/>
            <person name="Olson A."/>
            <person name="Spatafora J."/>
            <person name="Veneault-Fourrey C."/>
            <person name="Henrissat B."/>
            <person name="Grigoriev I."/>
            <person name="Martin F."/>
            <person name="Perotto S."/>
        </authorList>
    </citation>
    <scope>NUCLEOTIDE SEQUENCE [LARGE SCALE GENOMIC DNA]</scope>
    <source>
        <strain evidence="2 3">F</strain>
    </source>
</reference>
<dbReference type="OrthoDB" id="4158087at2759"/>
<organism evidence="2 3">
    <name type="scientific">Hyaloscypha variabilis (strain UAMH 11265 / GT02V1 / F)</name>
    <name type="common">Meliniomyces variabilis</name>
    <dbReference type="NCBI Taxonomy" id="1149755"/>
    <lineage>
        <taxon>Eukaryota</taxon>
        <taxon>Fungi</taxon>
        <taxon>Dikarya</taxon>
        <taxon>Ascomycota</taxon>
        <taxon>Pezizomycotina</taxon>
        <taxon>Leotiomycetes</taxon>
        <taxon>Helotiales</taxon>
        <taxon>Hyaloscyphaceae</taxon>
        <taxon>Hyaloscypha</taxon>
        <taxon>Hyaloscypha variabilis</taxon>
    </lineage>
</organism>
<evidence type="ECO:0008006" key="4">
    <source>
        <dbReference type="Google" id="ProtNLM"/>
    </source>
</evidence>
<protein>
    <recommendedName>
        <fullName evidence="4">Tachykinin family protein</fullName>
    </recommendedName>
</protein>
<accession>A0A2J6S343</accession>
<evidence type="ECO:0000256" key="1">
    <source>
        <dbReference type="SAM" id="MobiDB-lite"/>
    </source>
</evidence>
<evidence type="ECO:0000313" key="3">
    <source>
        <dbReference type="Proteomes" id="UP000235786"/>
    </source>
</evidence>
<gene>
    <name evidence="2" type="ORF">L207DRAFT_629675</name>
</gene>
<keyword evidence="3" id="KW-1185">Reference proteome</keyword>
<feature type="region of interest" description="Disordered" evidence="1">
    <location>
        <begin position="23"/>
        <end position="59"/>
    </location>
</feature>
<proteinExistence type="predicted"/>
<feature type="compositionally biased region" description="Polar residues" evidence="1">
    <location>
        <begin position="41"/>
        <end position="57"/>
    </location>
</feature>
<sequence length="539" mass="59926">MDSVTVLLPSGQNIMVHKGWRSRNKPQFEPATHLDTKSRSPRCSRTSSDLCSKPQNQPRRKYRFITSTPANQNGPETLRIIRRHVRNEVFRDAKEKMKRDETNLRARSQKSQKSNLQSPIRTFDKHLLARSTSSSIYPINIEPHTHALLGKYLTYASRRMFPVGSSLKISPLKSPEWFHFAVTDAAMFHAMLYAAAMYLALLEGRQESKDTLHHQSQTISILRKRLGTLDQGSDDATLGAISCLAVGGAISGDVHIWHMHMKGLKQMINARGSFSSLAPLLQAKLRRSDVTGAIDYGVTPYLDLPPSSTTPTWSNLPASTISQISSRMISLLNPHLIHPALIHILTSLSLFTQTLTFIRTNPNLTFSPEAFSNDLYTLEHSLLSFPSTLLSPAHESPLSAPLRFSALIYLKAVLQEFPHSVNGSRILVEKVREGLSTMGAGEEGGIGKQKDEKMGLVMWMCVVCAAVSNGKGREWFVKNLASMVMGNEQTNVDGFLCLKNVLGEGCISKVWEEVRTVPRTTRTETYSELLSATGLGLLF</sequence>
<dbReference type="STRING" id="1149755.A0A2J6S343"/>